<dbReference type="GO" id="GO:0016887">
    <property type="term" value="F:ATP hydrolysis activity"/>
    <property type="evidence" value="ECO:0007669"/>
    <property type="project" value="InterPro"/>
</dbReference>
<dbReference type="SUPFAM" id="SSF52540">
    <property type="entry name" value="P-loop containing nucleoside triphosphate hydrolases"/>
    <property type="match status" value="1"/>
</dbReference>
<dbReference type="PROSITE" id="PS50893">
    <property type="entry name" value="ABC_TRANSPORTER_2"/>
    <property type="match status" value="1"/>
</dbReference>
<keyword evidence="3" id="KW-0547">Nucleotide-binding</keyword>
<name>A0A174RM32_9FIRM</name>
<accession>A0A174RM32</accession>
<evidence type="ECO:0000256" key="3">
    <source>
        <dbReference type="ARBA" id="ARBA00022741"/>
    </source>
</evidence>
<protein>
    <submittedName>
        <fullName evidence="6">Daunorubicin/doxorubicin resistance ATP-binding protein DrrA</fullName>
        <ecNumber evidence="6">3.6.3.-</ecNumber>
    </submittedName>
</protein>
<dbReference type="EC" id="3.6.3.-" evidence="6"/>
<dbReference type="Pfam" id="PF00005">
    <property type="entry name" value="ABC_tran"/>
    <property type="match status" value="1"/>
</dbReference>
<keyword evidence="6" id="KW-0378">Hydrolase</keyword>
<dbReference type="InterPro" id="IPR017871">
    <property type="entry name" value="ABC_transporter-like_CS"/>
</dbReference>
<dbReference type="InterPro" id="IPR027417">
    <property type="entry name" value="P-loop_NTPase"/>
</dbReference>
<dbReference type="AlphaFoldDB" id="A0A174RM32"/>
<dbReference type="GO" id="GO:0005524">
    <property type="term" value="F:ATP binding"/>
    <property type="evidence" value="ECO:0007669"/>
    <property type="project" value="UniProtKB-KW"/>
</dbReference>
<proteinExistence type="inferred from homology"/>
<organism evidence="6 7">
    <name type="scientific">Blautia wexlerae</name>
    <dbReference type="NCBI Taxonomy" id="418240"/>
    <lineage>
        <taxon>Bacteria</taxon>
        <taxon>Bacillati</taxon>
        <taxon>Bacillota</taxon>
        <taxon>Clostridia</taxon>
        <taxon>Lachnospirales</taxon>
        <taxon>Lachnospiraceae</taxon>
        <taxon>Blautia</taxon>
    </lineage>
</organism>
<evidence type="ECO:0000256" key="1">
    <source>
        <dbReference type="ARBA" id="ARBA00005417"/>
    </source>
</evidence>
<sequence>MGSNILETEGLSKKYAGVLRVNDLDIRIKEGEVYGFLGPNGAGKSTTMKMLLGLVKPSTGTISIFGKPFIEKNRIEILNEMGSLIESPSYYGHLSGKENMEIVRKLLDVPKSNIDEAIKIVRMENQMNKKVRYYSLGMKQRLGIAMALAGFPKLLILDEPTNGLDPAGIEEIRELIKALPQKYGMTVMISSHILSEIDQVASSIGIINHGELIFQERKEALENERKPYITIRTSDMEKTCNVLNIQKPKGNFSELNLGILSDEAIGKAIYTLNNHNIMIYRIEEHRRSLEDIFLELTGKELTL</sequence>
<evidence type="ECO:0000313" key="6">
    <source>
        <dbReference type="EMBL" id="CUP83499.1"/>
    </source>
</evidence>
<dbReference type="EMBL" id="CZAW01000036">
    <property type="protein sequence ID" value="CUP83499.1"/>
    <property type="molecule type" value="Genomic_DNA"/>
</dbReference>
<dbReference type="SMART" id="SM00382">
    <property type="entry name" value="AAA"/>
    <property type="match status" value="1"/>
</dbReference>
<reference evidence="6 7" key="1">
    <citation type="submission" date="2015-09" db="EMBL/GenBank/DDBJ databases">
        <authorList>
            <consortium name="Pathogen Informatics"/>
        </authorList>
    </citation>
    <scope>NUCLEOTIDE SEQUENCE [LARGE SCALE GENOMIC DNA]</scope>
    <source>
        <strain evidence="6 7">2789STDY5834911</strain>
    </source>
</reference>
<keyword evidence="2" id="KW-0813">Transport</keyword>
<dbReference type="InterPro" id="IPR003439">
    <property type="entry name" value="ABC_transporter-like_ATP-bd"/>
</dbReference>
<dbReference type="PANTHER" id="PTHR43335">
    <property type="entry name" value="ABC TRANSPORTER, ATP-BINDING PROTEIN"/>
    <property type="match status" value="1"/>
</dbReference>
<dbReference type="OrthoDB" id="9809205at2"/>
<dbReference type="Gene3D" id="3.40.50.300">
    <property type="entry name" value="P-loop containing nucleotide triphosphate hydrolases"/>
    <property type="match status" value="1"/>
</dbReference>
<keyword evidence="4 6" id="KW-0067">ATP-binding</keyword>
<dbReference type="PANTHER" id="PTHR43335:SF4">
    <property type="entry name" value="ABC TRANSPORTER, ATP-BINDING PROTEIN"/>
    <property type="match status" value="1"/>
</dbReference>
<dbReference type="RefSeq" id="WP_055152572.1">
    <property type="nucleotide sequence ID" value="NZ_CZAW01000036.1"/>
</dbReference>
<evidence type="ECO:0000256" key="4">
    <source>
        <dbReference type="ARBA" id="ARBA00022840"/>
    </source>
</evidence>
<dbReference type="PROSITE" id="PS00211">
    <property type="entry name" value="ABC_TRANSPORTER_1"/>
    <property type="match status" value="1"/>
</dbReference>
<evidence type="ECO:0000313" key="7">
    <source>
        <dbReference type="Proteomes" id="UP000095712"/>
    </source>
</evidence>
<dbReference type="Proteomes" id="UP000095712">
    <property type="component" value="Unassembled WGS sequence"/>
</dbReference>
<comment type="similarity">
    <text evidence="1">Belongs to the ABC transporter superfamily.</text>
</comment>
<evidence type="ECO:0000259" key="5">
    <source>
        <dbReference type="PROSITE" id="PS50893"/>
    </source>
</evidence>
<evidence type="ECO:0000256" key="2">
    <source>
        <dbReference type="ARBA" id="ARBA00022448"/>
    </source>
</evidence>
<feature type="domain" description="ABC transporter" evidence="5">
    <location>
        <begin position="6"/>
        <end position="234"/>
    </location>
</feature>
<gene>
    <name evidence="6" type="primary">drrA_5</name>
    <name evidence="6" type="ORF">ERS852523_02975</name>
</gene>
<dbReference type="InterPro" id="IPR003593">
    <property type="entry name" value="AAA+_ATPase"/>
</dbReference>